<gene>
    <name evidence="1" type="ORF">FD22_GL001239</name>
</gene>
<dbReference type="RefSeq" id="WP_010010218.1">
    <property type="nucleotide sequence ID" value="NZ_AZCN01000031.1"/>
</dbReference>
<dbReference type="GeneID" id="65916436"/>
<comment type="caution">
    <text evidence="1">The sequence shown here is derived from an EMBL/GenBank/DDBJ whole genome shotgun (WGS) entry which is preliminary data.</text>
</comment>
<dbReference type="PATRIC" id="fig|913848.6.peg.1277"/>
<organism evidence="1 2">
    <name type="scientific">Loigolactobacillus coryniformis subsp. coryniformis KCTC 3167 = DSM 20001</name>
    <dbReference type="NCBI Taxonomy" id="913848"/>
    <lineage>
        <taxon>Bacteria</taxon>
        <taxon>Bacillati</taxon>
        <taxon>Bacillota</taxon>
        <taxon>Bacilli</taxon>
        <taxon>Lactobacillales</taxon>
        <taxon>Lactobacillaceae</taxon>
        <taxon>Loigolactobacillus</taxon>
    </lineage>
</organism>
<reference evidence="1 2" key="1">
    <citation type="journal article" date="2015" name="Genome Announc.">
        <title>Expanding the biotechnology potential of lactobacilli through comparative genomics of 213 strains and associated genera.</title>
        <authorList>
            <person name="Sun Z."/>
            <person name="Harris H.M."/>
            <person name="McCann A."/>
            <person name="Guo C."/>
            <person name="Argimon S."/>
            <person name="Zhang W."/>
            <person name="Yang X."/>
            <person name="Jeffery I.B."/>
            <person name="Cooney J.C."/>
            <person name="Kagawa T.F."/>
            <person name="Liu W."/>
            <person name="Song Y."/>
            <person name="Salvetti E."/>
            <person name="Wrobel A."/>
            <person name="Rasinkangas P."/>
            <person name="Parkhill J."/>
            <person name="Rea M.C."/>
            <person name="O'Sullivan O."/>
            <person name="Ritari J."/>
            <person name="Douillard F.P."/>
            <person name="Paul Ross R."/>
            <person name="Yang R."/>
            <person name="Briner A.E."/>
            <person name="Felis G.E."/>
            <person name="de Vos W.M."/>
            <person name="Barrangou R."/>
            <person name="Klaenhammer T.R."/>
            <person name="Caufield P.W."/>
            <person name="Cui Y."/>
            <person name="Zhang H."/>
            <person name="O'Toole P.W."/>
        </authorList>
    </citation>
    <scope>NUCLEOTIDE SEQUENCE [LARGE SCALE GENOMIC DNA]</scope>
    <source>
        <strain evidence="1 2">DSM 20001</strain>
    </source>
</reference>
<sequence>MQAQRRELKNKQHKLLVYLADLYTQHRNSGADKMHQAGTTAATCQICHEIKVIHEIIDEISAELKKTAAPAPRRRRRRKASVTNEQLSVFCLSAQNGANYFIRAANLTAAIDLLGQQNKNVVAYTTVAPSLYAAIPLTDHAAIKNIAQLLGAEPDFTGIITVRSLRETPAMSY</sequence>
<evidence type="ECO:0000313" key="2">
    <source>
        <dbReference type="Proteomes" id="UP000051181"/>
    </source>
</evidence>
<accession>A0A0R1F3S8</accession>
<dbReference type="AlphaFoldDB" id="A0A0R1F3S8"/>
<evidence type="ECO:0000313" key="1">
    <source>
        <dbReference type="EMBL" id="KRK16524.1"/>
    </source>
</evidence>
<protein>
    <submittedName>
        <fullName evidence="1">Uncharacterized protein</fullName>
    </submittedName>
</protein>
<dbReference type="EMBL" id="AZCN01000031">
    <property type="protein sequence ID" value="KRK16524.1"/>
    <property type="molecule type" value="Genomic_DNA"/>
</dbReference>
<proteinExistence type="predicted"/>
<dbReference type="Proteomes" id="UP000051181">
    <property type="component" value="Unassembled WGS sequence"/>
</dbReference>
<name>A0A0R1F3S8_9LACO</name>